<feature type="non-terminal residue" evidence="1">
    <location>
        <position position="1"/>
    </location>
</feature>
<protein>
    <submittedName>
        <fullName evidence="1">Uncharacterized protein</fullName>
    </submittedName>
</protein>
<evidence type="ECO:0000313" key="2">
    <source>
        <dbReference type="Proteomes" id="UP001295794"/>
    </source>
</evidence>
<name>A0AAD2Q359_9AGAR</name>
<reference evidence="1" key="1">
    <citation type="submission" date="2023-11" db="EMBL/GenBank/DDBJ databases">
        <authorList>
            <person name="De Vega J J."/>
            <person name="De Vega J J."/>
        </authorList>
    </citation>
    <scope>NUCLEOTIDE SEQUENCE</scope>
</reference>
<gene>
    <name evidence="1" type="ORF">MYCIT1_LOCUS12553</name>
</gene>
<dbReference type="Proteomes" id="UP001295794">
    <property type="component" value="Unassembled WGS sequence"/>
</dbReference>
<accession>A0AAD2Q359</accession>
<dbReference type="AlphaFoldDB" id="A0AAD2Q359"/>
<evidence type="ECO:0000313" key="1">
    <source>
        <dbReference type="EMBL" id="CAK5269082.1"/>
    </source>
</evidence>
<sequence length="86" mass="9495">HSDSEHQESGRTRSFYRISYALVGDRSAQRIGVAISDGQGHSDEVSEDDLCPSDRWTRTMMIGTCIPSSSDLAVSRQIQPNTSHTI</sequence>
<organism evidence="1 2">
    <name type="scientific">Mycena citricolor</name>
    <dbReference type="NCBI Taxonomy" id="2018698"/>
    <lineage>
        <taxon>Eukaryota</taxon>
        <taxon>Fungi</taxon>
        <taxon>Dikarya</taxon>
        <taxon>Basidiomycota</taxon>
        <taxon>Agaricomycotina</taxon>
        <taxon>Agaricomycetes</taxon>
        <taxon>Agaricomycetidae</taxon>
        <taxon>Agaricales</taxon>
        <taxon>Marasmiineae</taxon>
        <taxon>Mycenaceae</taxon>
        <taxon>Mycena</taxon>
    </lineage>
</organism>
<comment type="caution">
    <text evidence="1">The sequence shown here is derived from an EMBL/GenBank/DDBJ whole genome shotgun (WGS) entry which is preliminary data.</text>
</comment>
<keyword evidence="2" id="KW-1185">Reference proteome</keyword>
<proteinExistence type="predicted"/>
<dbReference type="EMBL" id="CAVNYO010000138">
    <property type="protein sequence ID" value="CAK5269082.1"/>
    <property type="molecule type" value="Genomic_DNA"/>
</dbReference>